<name>A0ABD2PF88_9CUCU</name>
<evidence type="ECO:0000259" key="8">
    <source>
        <dbReference type="PROSITE" id="PS50016"/>
    </source>
</evidence>
<comment type="similarity">
    <text evidence="1">Belongs to the Integrator subunit 12 family.</text>
</comment>
<protein>
    <recommendedName>
        <fullName evidence="2">Integrator complex subunit 12</fullName>
    </recommendedName>
</protein>
<gene>
    <name evidence="9" type="ORF">HHI36_023074</name>
</gene>
<evidence type="ECO:0000256" key="2">
    <source>
        <dbReference type="ARBA" id="ARBA00016814"/>
    </source>
</evidence>
<evidence type="ECO:0000313" key="9">
    <source>
        <dbReference type="EMBL" id="KAL3289669.1"/>
    </source>
</evidence>
<dbReference type="Pfam" id="PF00628">
    <property type="entry name" value="PHD"/>
    <property type="match status" value="1"/>
</dbReference>
<feature type="compositionally biased region" description="Low complexity" evidence="7">
    <location>
        <begin position="208"/>
        <end position="232"/>
    </location>
</feature>
<dbReference type="CDD" id="cd15501">
    <property type="entry name" value="PHD_Int12"/>
    <property type="match status" value="1"/>
</dbReference>
<evidence type="ECO:0000256" key="5">
    <source>
        <dbReference type="ARBA" id="ARBA00022833"/>
    </source>
</evidence>
<evidence type="ECO:0000256" key="3">
    <source>
        <dbReference type="ARBA" id="ARBA00022723"/>
    </source>
</evidence>
<dbReference type="AlphaFoldDB" id="A0ABD2PF88"/>
<organism evidence="9 10">
    <name type="scientific">Cryptolaemus montrouzieri</name>
    <dbReference type="NCBI Taxonomy" id="559131"/>
    <lineage>
        <taxon>Eukaryota</taxon>
        <taxon>Metazoa</taxon>
        <taxon>Ecdysozoa</taxon>
        <taxon>Arthropoda</taxon>
        <taxon>Hexapoda</taxon>
        <taxon>Insecta</taxon>
        <taxon>Pterygota</taxon>
        <taxon>Neoptera</taxon>
        <taxon>Endopterygota</taxon>
        <taxon>Coleoptera</taxon>
        <taxon>Polyphaga</taxon>
        <taxon>Cucujiformia</taxon>
        <taxon>Coccinelloidea</taxon>
        <taxon>Coccinellidae</taxon>
        <taxon>Scymninae</taxon>
        <taxon>Scymnini</taxon>
        <taxon>Cryptolaemus</taxon>
    </lineage>
</organism>
<dbReference type="InterPro" id="IPR019787">
    <property type="entry name" value="Znf_PHD-finger"/>
</dbReference>
<dbReference type="Gene3D" id="3.30.40.10">
    <property type="entry name" value="Zinc/RING finger domain, C3HC4 (zinc finger)"/>
    <property type="match status" value="1"/>
</dbReference>
<evidence type="ECO:0000256" key="7">
    <source>
        <dbReference type="SAM" id="MobiDB-lite"/>
    </source>
</evidence>
<accession>A0ABD2PF88</accession>
<evidence type="ECO:0000313" key="10">
    <source>
        <dbReference type="Proteomes" id="UP001516400"/>
    </source>
</evidence>
<sequence>MNLLNISDMDWQLVKCIGYLHSGDSLNKDDAVSLQFFLEESIKSKYGITKDFTSLVTSSIKQERINRVEEYKPMLNIYEDSKASNSDDELELDLLKEDLMCVVCNGMDVGARNQLLECSDCHALYHQDCHRPVVSLQDSFDSWVCSNCKDLNKKSKLYSSASNNATPSTSQSIPSSTSSNLKLTISKGSSHRHGASDSYKSSSDKYSKGNSSSSSKSSSSSVLKSQSSSSSSRNVTPNINIISADKRLQNMKKKAAKLQEKRKLPKIC</sequence>
<dbReference type="SMART" id="SM00249">
    <property type="entry name" value="PHD"/>
    <property type="match status" value="1"/>
</dbReference>
<dbReference type="EMBL" id="JABFTP020000186">
    <property type="protein sequence ID" value="KAL3289669.1"/>
    <property type="molecule type" value="Genomic_DNA"/>
</dbReference>
<dbReference type="InterPro" id="IPR039054">
    <property type="entry name" value="Int12_PHD"/>
</dbReference>
<proteinExistence type="inferred from homology"/>
<dbReference type="Proteomes" id="UP001516400">
    <property type="component" value="Unassembled WGS sequence"/>
</dbReference>
<feature type="region of interest" description="Disordered" evidence="7">
    <location>
        <begin position="160"/>
        <end position="245"/>
    </location>
</feature>
<dbReference type="InterPro" id="IPR001965">
    <property type="entry name" value="Znf_PHD"/>
</dbReference>
<comment type="caution">
    <text evidence="9">The sequence shown here is derived from an EMBL/GenBank/DDBJ whole genome shotgun (WGS) entry which is preliminary data.</text>
</comment>
<keyword evidence="3" id="KW-0479">Metal-binding</keyword>
<dbReference type="InterPro" id="IPR019786">
    <property type="entry name" value="Zinc_finger_PHD-type_CS"/>
</dbReference>
<feature type="domain" description="PHD-type" evidence="8">
    <location>
        <begin position="98"/>
        <end position="151"/>
    </location>
</feature>
<evidence type="ECO:0000256" key="1">
    <source>
        <dbReference type="ARBA" id="ARBA00006009"/>
    </source>
</evidence>
<dbReference type="InterPro" id="IPR011011">
    <property type="entry name" value="Znf_FYVE_PHD"/>
</dbReference>
<dbReference type="GO" id="GO:0008270">
    <property type="term" value="F:zinc ion binding"/>
    <property type="evidence" value="ECO:0007669"/>
    <property type="project" value="UniProtKB-KW"/>
</dbReference>
<keyword evidence="10" id="KW-1185">Reference proteome</keyword>
<evidence type="ECO:0000256" key="4">
    <source>
        <dbReference type="ARBA" id="ARBA00022771"/>
    </source>
</evidence>
<dbReference type="SUPFAM" id="SSF57903">
    <property type="entry name" value="FYVE/PHD zinc finger"/>
    <property type="match status" value="1"/>
</dbReference>
<evidence type="ECO:0000256" key="6">
    <source>
        <dbReference type="PROSITE-ProRule" id="PRU00146"/>
    </source>
</evidence>
<keyword evidence="5" id="KW-0862">Zinc</keyword>
<feature type="compositionally biased region" description="Low complexity" evidence="7">
    <location>
        <begin position="160"/>
        <end position="179"/>
    </location>
</feature>
<keyword evidence="4 6" id="KW-0863">Zinc-finger</keyword>
<dbReference type="PROSITE" id="PS01359">
    <property type="entry name" value="ZF_PHD_1"/>
    <property type="match status" value="1"/>
</dbReference>
<dbReference type="PROSITE" id="PS50016">
    <property type="entry name" value="ZF_PHD_2"/>
    <property type="match status" value="1"/>
</dbReference>
<dbReference type="InterPro" id="IPR013083">
    <property type="entry name" value="Znf_RING/FYVE/PHD"/>
</dbReference>
<reference evidence="9 10" key="1">
    <citation type="journal article" date="2021" name="BMC Biol.">
        <title>Horizontally acquired antibacterial genes associated with adaptive radiation of ladybird beetles.</title>
        <authorList>
            <person name="Li H.S."/>
            <person name="Tang X.F."/>
            <person name="Huang Y.H."/>
            <person name="Xu Z.Y."/>
            <person name="Chen M.L."/>
            <person name="Du X.Y."/>
            <person name="Qiu B.Y."/>
            <person name="Chen P.T."/>
            <person name="Zhang W."/>
            <person name="Slipinski A."/>
            <person name="Escalona H.E."/>
            <person name="Waterhouse R.M."/>
            <person name="Zwick A."/>
            <person name="Pang H."/>
        </authorList>
    </citation>
    <scope>NUCLEOTIDE SEQUENCE [LARGE SCALE GENOMIC DNA]</scope>
    <source>
        <strain evidence="9">SYSU2018</strain>
    </source>
</reference>